<protein>
    <recommendedName>
        <fullName evidence="5">VWFA domain-containing protein</fullName>
    </recommendedName>
</protein>
<gene>
    <name evidence="3" type="ORF">NX720_17275</name>
</gene>
<dbReference type="RefSeq" id="WP_262596222.1">
    <property type="nucleotide sequence ID" value="NZ_CP103300.1"/>
</dbReference>
<keyword evidence="1" id="KW-0175">Coiled coil</keyword>
<dbReference type="Proteomes" id="UP001163255">
    <property type="component" value="Chromosome"/>
</dbReference>
<dbReference type="EMBL" id="CP103300">
    <property type="protein sequence ID" value="UYM14632.1"/>
    <property type="molecule type" value="Genomic_DNA"/>
</dbReference>
<sequence length="506" mass="57711">MNKKTLCLVIVSLFFNYSQAGQSVTSVKLMASIPAFLVTWEAVKNNYLSSVDYQKELIKPLQAVRDQGGCFGKLCHKNKAEASEASSQSGEYRQIGDKGIKDSNKLLIKTLNKLGEIMKKNSDIYFLFVMDIDETLVHSVENEKAYKQQQEWLLRLDKLARKNNNFIIVYNTARPMEFNSRLLLSFEKKLLVDCGDVYRFKAFKNMLLLPLDNTNKLPDHIGIPVPDVIVSNLGMVFQLNPSLINKMPSLEENIKELNRQLLSHAEECTKPLINKIKNFVDECKYARIFKNGHIFNPIVYWRKEEIKNEWLSRMPLPNREMLSIVIQDKNSTFGMSMHNQYLVNKGTGLRIAIGLLSKAGRIKEDKKTLLISFGDSPQDLPFLIPDEEVSSLGKDDYTSEAKQEREQKIRAISEATAINIPTFDINPSLYKENDSLTWLMSVVFYVKGGSSMHESSNEAIDRSLTHGKLVHVEGVGPDLLVRGMERVVEKLKEYFNQQADTRGCCF</sequence>
<name>A0ABY6GPF8_9GAMM</name>
<feature type="chain" id="PRO_5045661699" description="VWFA domain-containing protein" evidence="2">
    <location>
        <begin position="21"/>
        <end position="506"/>
    </location>
</feature>
<organism evidence="3 4">
    <name type="scientific">Endozoicomonas euniceicola</name>
    <dbReference type="NCBI Taxonomy" id="1234143"/>
    <lineage>
        <taxon>Bacteria</taxon>
        <taxon>Pseudomonadati</taxon>
        <taxon>Pseudomonadota</taxon>
        <taxon>Gammaproteobacteria</taxon>
        <taxon>Oceanospirillales</taxon>
        <taxon>Endozoicomonadaceae</taxon>
        <taxon>Endozoicomonas</taxon>
    </lineage>
</organism>
<evidence type="ECO:0000256" key="2">
    <source>
        <dbReference type="SAM" id="SignalP"/>
    </source>
</evidence>
<evidence type="ECO:0000313" key="3">
    <source>
        <dbReference type="EMBL" id="UYM14632.1"/>
    </source>
</evidence>
<evidence type="ECO:0008006" key="5">
    <source>
        <dbReference type="Google" id="ProtNLM"/>
    </source>
</evidence>
<reference evidence="3" key="1">
    <citation type="submission" date="2022-10" db="EMBL/GenBank/DDBJ databases">
        <title>Completed Genome Sequence of two octocoral isolated bacterium, Endozoicomonas euniceicola EF212T and Endozoicomonas gorgoniicola PS125T.</title>
        <authorList>
            <person name="Chiou Y.-J."/>
            <person name="Chen Y.-H."/>
        </authorList>
    </citation>
    <scope>NUCLEOTIDE SEQUENCE</scope>
    <source>
        <strain evidence="3">EF212</strain>
    </source>
</reference>
<feature type="coiled-coil region" evidence="1">
    <location>
        <begin position="240"/>
        <end position="267"/>
    </location>
</feature>
<keyword evidence="2" id="KW-0732">Signal</keyword>
<keyword evidence="4" id="KW-1185">Reference proteome</keyword>
<evidence type="ECO:0000313" key="4">
    <source>
        <dbReference type="Proteomes" id="UP001163255"/>
    </source>
</evidence>
<evidence type="ECO:0000256" key="1">
    <source>
        <dbReference type="SAM" id="Coils"/>
    </source>
</evidence>
<proteinExistence type="predicted"/>
<accession>A0ABY6GPF8</accession>
<feature type="signal peptide" evidence="2">
    <location>
        <begin position="1"/>
        <end position="20"/>
    </location>
</feature>